<evidence type="ECO:0000256" key="4">
    <source>
        <dbReference type="PROSITE-ProRule" id="PRU00277"/>
    </source>
</evidence>
<keyword evidence="1 6" id="KW-0732">Signal</keyword>
<feature type="chain" id="PRO_5045829493" description="peptidylprolyl isomerase" evidence="6">
    <location>
        <begin position="18"/>
        <end position="395"/>
    </location>
</feature>
<protein>
    <recommendedName>
        <fullName evidence="4">peptidylprolyl isomerase</fullName>
        <ecNumber evidence="4">5.2.1.8</ecNumber>
    </recommendedName>
</protein>
<evidence type="ECO:0000256" key="5">
    <source>
        <dbReference type="SAM" id="MobiDB-lite"/>
    </source>
</evidence>
<organism evidence="8 9">
    <name type="scientific">Blattamonas nauphoetae</name>
    <dbReference type="NCBI Taxonomy" id="2049346"/>
    <lineage>
        <taxon>Eukaryota</taxon>
        <taxon>Metamonada</taxon>
        <taxon>Preaxostyla</taxon>
        <taxon>Oxymonadida</taxon>
        <taxon>Blattamonas</taxon>
    </lineage>
</organism>
<feature type="region of interest" description="Disordered" evidence="5">
    <location>
        <begin position="335"/>
        <end position="395"/>
    </location>
</feature>
<evidence type="ECO:0000256" key="2">
    <source>
        <dbReference type="ARBA" id="ARBA00022737"/>
    </source>
</evidence>
<dbReference type="PANTHER" id="PTHR46222:SF3">
    <property type="entry name" value="PEPTIDYLPROLYL ISOMERASE"/>
    <property type="match status" value="1"/>
</dbReference>
<evidence type="ECO:0000313" key="8">
    <source>
        <dbReference type="EMBL" id="KAK2956019.1"/>
    </source>
</evidence>
<dbReference type="EC" id="5.2.1.8" evidence="4"/>
<reference evidence="8 9" key="1">
    <citation type="journal article" date="2022" name="bioRxiv">
        <title>Genomics of Preaxostyla Flagellates Illuminates Evolutionary Transitions and the Path Towards Mitochondrial Loss.</title>
        <authorList>
            <person name="Novak L.V.F."/>
            <person name="Treitli S.C."/>
            <person name="Pyrih J."/>
            <person name="Halakuc P."/>
            <person name="Pipaliya S.V."/>
            <person name="Vacek V."/>
            <person name="Brzon O."/>
            <person name="Soukal P."/>
            <person name="Eme L."/>
            <person name="Dacks J.B."/>
            <person name="Karnkowska A."/>
            <person name="Elias M."/>
            <person name="Hampl V."/>
        </authorList>
    </citation>
    <scope>NUCLEOTIDE SEQUENCE [LARGE SCALE GENOMIC DNA]</scope>
    <source>
        <strain evidence="8">NAU3</strain>
        <tissue evidence="8">Gut</tissue>
    </source>
</reference>
<name>A0ABQ9XX11_9EUKA</name>
<keyword evidence="4" id="KW-0413">Isomerase</keyword>
<dbReference type="InterPro" id="IPR001179">
    <property type="entry name" value="PPIase_FKBP_dom"/>
</dbReference>
<comment type="catalytic activity">
    <reaction evidence="4">
        <text>[protein]-peptidylproline (omega=180) = [protein]-peptidylproline (omega=0)</text>
        <dbReference type="Rhea" id="RHEA:16237"/>
        <dbReference type="Rhea" id="RHEA-COMP:10747"/>
        <dbReference type="Rhea" id="RHEA-COMP:10748"/>
        <dbReference type="ChEBI" id="CHEBI:83833"/>
        <dbReference type="ChEBI" id="CHEBI:83834"/>
        <dbReference type="EC" id="5.2.1.8"/>
    </reaction>
</comment>
<feature type="domain" description="PPIase FKBP-type" evidence="7">
    <location>
        <begin position="75"/>
        <end position="162"/>
    </location>
</feature>
<keyword evidence="4" id="KW-0697">Rotamase</keyword>
<keyword evidence="9" id="KW-1185">Reference proteome</keyword>
<dbReference type="PROSITE" id="PS50059">
    <property type="entry name" value="FKBP_PPIASE"/>
    <property type="match status" value="1"/>
</dbReference>
<feature type="compositionally biased region" description="Low complexity" evidence="5">
    <location>
        <begin position="294"/>
        <end position="311"/>
    </location>
</feature>
<evidence type="ECO:0000313" key="9">
    <source>
        <dbReference type="Proteomes" id="UP001281761"/>
    </source>
</evidence>
<dbReference type="PANTHER" id="PTHR46222">
    <property type="entry name" value="PEPTIDYL-PROLYL CIS-TRANS ISOMERASE FKBP7/14"/>
    <property type="match status" value="1"/>
</dbReference>
<dbReference type="Gene3D" id="3.10.50.40">
    <property type="match status" value="1"/>
</dbReference>
<keyword evidence="2" id="KW-0677">Repeat</keyword>
<feature type="compositionally biased region" description="Basic and acidic residues" evidence="5">
    <location>
        <begin position="362"/>
        <end position="373"/>
    </location>
</feature>
<dbReference type="Pfam" id="PF00254">
    <property type="entry name" value="FKBP_C"/>
    <property type="match status" value="1"/>
</dbReference>
<dbReference type="InterPro" id="IPR046357">
    <property type="entry name" value="PPIase_dom_sf"/>
</dbReference>
<feature type="signal peptide" evidence="6">
    <location>
        <begin position="1"/>
        <end position="17"/>
    </location>
</feature>
<gene>
    <name evidence="8" type="ORF">BLNAU_8995</name>
</gene>
<keyword evidence="3" id="KW-0325">Glycoprotein</keyword>
<feature type="compositionally biased region" description="Basic and acidic residues" evidence="5">
    <location>
        <begin position="314"/>
        <end position="323"/>
    </location>
</feature>
<feature type="compositionally biased region" description="Basic residues" evidence="5">
    <location>
        <begin position="276"/>
        <end position="288"/>
    </location>
</feature>
<dbReference type="EMBL" id="JARBJD010000060">
    <property type="protein sequence ID" value="KAK2956019.1"/>
    <property type="molecule type" value="Genomic_DNA"/>
</dbReference>
<evidence type="ECO:0000256" key="1">
    <source>
        <dbReference type="ARBA" id="ARBA00022729"/>
    </source>
</evidence>
<proteinExistence type="predicted"/>
<comment type="caution">
    <text evidence="8">The sequence shown here is derived from an EMBL/GenBank/DDBJ whole genome shotgun (WGS) entry which is preliminary data.</text>
</comment>
<accession>A0ABQ9XX11</accession>
<evidence type="ECO:0000259" key="7">
    <source>
        <dbReference type="PROSITE" id="PS50059"/>
    </source>
</evidence>
<evidence type="ECO:0000256" key="3">
    <source>
        <dbReference type="ARBA" id="ARBA00023180"/>
    </source>
</evidence>
<sequence length="395" mass="45521">MLLHLLFGILWASEAITDETLPPDDLETKSPDIEQEIKKNVSDVNPRFFERFDDDELHIETLKRPRRCTRRVKKWDEVETTYKIMKYCDLKVVDETTETEVYVFRIGYNETLPGVEIGLIGCCVGETRRLTIPAALGYAEDGCGPIRPNESLIVEITVIDHIARSESAEYRENMKNIRWDAEKTSRPLVEKYNVPPFIRPQRWTLTIPQEGLEIKKGDAKKRIKGIPYPNFHYHILENDKKKLLEGHKNKPNMKRSYQESEHYSVYKDANGTERRTWKKKRNPKKRTKKTVDLETPLDTTNNTTAVTNENEPFVDEHPVEEQTEILHSEDEAILTPSTPVDHVPPPHTPEPTATEPISSDQVSEHVEELDVSKVSEVPPLSSDSDAVETKEKDEL</sequence>
<feature type="region of interest" description="Disordered" evidence="5">
    <location>
        <begin position="272"/>
        <end position="323"/>
    </location>
</feature>
<dbReference type="Proteomes" id="UP001281761">
    <property type="component" value="Unassembled WGS sequence"/>
</dbReference>
<dbReference type="SUPFAM" id="SSF54534">
    <property type="entry name" value="FKBP-like"/>
    <property type="match status" value="1"/>
</dbReference>
<dbReference type="InterPro" id="IPR052273">
    <property type="entry name" value="PPIase_FKBP"/>
</dbReference>
<evidence type="ECO:0000256" key="6">
    <source>
        <dbReference type="SAM" id="SignalP"/>
    </source>
</evidence>